<evidence type="ECO:0000256" key="1">
    <source>
        <dbReference type="ARBA" id="ARBA00000642"/>
    </source>
</evidence>
<feature type="binding site" evidence="13 14">
    <location>
        <position position="301"/>
    </location>
    <ligand>
        <name>ATP</name>
        <dbReference type="ChEBI" id="CHEBI:30616"/>
    </ligand>
</feature>
<dbReference type="InterPro" id="IPR015824">
    <property type="entry name" value="Phosphoglycerate_kinase_N"/>
</dbReference>
<dbReference type="GO" id="GO:0005524">
    <property type="term" value="F:ATP binding"/>
    <property type="evidence" value="ECO:0007669"/>
    <property type="project" value="UniProtKB-KW"/>
</dbReference>
<dbReference type="GO" id="GO:0043531">
    <property type="term" value="F:ADP binding"/>
    <property type="evidence" value="ECO:0007669"/>
    <property type="project" value="TreeGrafter"/>
</dbReference>
<keyword evidence="10 13" id="KW-0418">Kinase</keyword>
<evidence type="ECO:0000256" key="10">
    <source>
        <dbReference type="ARBA" id="ARBA00022777"/>
    </source>
</evidence>
<evidence type="ECO:0000256" key="5">
    <source>
        <dbReference type="ARBA" id="ARBA00013061"/>
    </source>
</evidence>
<dbReference type="GO" id="GO:0006094">
    <property type="term" value="P:gluconeogenesis"/>
    <property type="evidence" value="ECO:0007669"/>
    <property type="project" value="TreeGrafter"/>
</dbReference>
<keyword evidence="7 13" id="KW-0963">Cytoplasm</keyword>
<evidence type="ECO:0000256" key="13">
    <source>
        <dbReference type="HAMAP-Rule" id="MF_00145"/>
    </source>
</evidence>
<gene>
    <name evidence="13" type="primary">pgk</name>
    <name evidence="16" type="ORF">UX39_C0004G0021</name>
</gene>
<comment type="caution">
    <text evidence="16">The sequence shown here is derived from an EMBL/GenBank/DDBJ whole genome shotgun (WGS) entry which is preliminary data.</text>
</comment>
<keyword evidence="8 13" id="KW-0808">Transferase</keyword>
<dbReference type="InterPro" id="IPR001576">
    <property type="entry name" value="Phosphoglycerate_kinase"/>
</dbReference>
<dbReference type="PANTHER" id="PTHR11406">
    <property type="entry name" value="PHOSPHOGLYCERATE KINASE"/>
    <property type="match status" value="1"/>
</dbReference>
<evidence type="ECO:0000313" key="17">
    <source>
        <dbReference type="Proteomes" id="UP000034175"/>
    </source>
</evidence>
<dbReference type="SUPFAM" id="SSF53748">
    <property type="entry name" value="Phosphoglycerate kinase"/>
    <property type="match status" value="1"/>
</dbReference>
<name>A0A0G1RAV7_9BACT</name>
<dbReference type="PRINTS" id="PR00477">
    <property type="entry name" value="PHGLYCKINASE"/>
</dbReference>
<evidence type="ECO:0000256" key="12">
    <source>
        <dbReference type="ARBA" id="ARBA00023152"/>
    </source>
</evidence>
<dbReference type="InterPro" id="IPR036043">
    <property type="entry name" value="Phosphoglycerate_kinase_sf"/>
</dbReference>
<evidence type="ECO:0000313" key="16">
    <source>
        <dbReference type="EMBL" id="KKU27143.1"/>
    </source>
</evidence>
<evidence type="ECO:0000256" key="2">
    <source>
        <dbReference type="ARBA" id="ARBA00004838"/>
    </source>
</evidence>
<accession>A0A0G1RAV7</accession>
<comment type="subunit">
    <text evidence="4 13">Monomer.</text>
</comment>
<dbReference type="AlphaFoldDB" id="A0A0G1RAV7"/>
<dbReference type="GO" id="GO:0006096">
    <property type="term" value="P:glycolytic process"/>
    <property type="evidence" value="ECO:0007669"/>
    <property type="project" value="UniProtKB-UniRule"/>
</dbReference>
<feature type="binding site" evidence="13">
    <location>
        <begin position="43"/>
        <end position="46"/>
    </location>
    <ligand>
        <name>substrate</name>
    </ligand>
</feature>
<feature type="binding site" evidence="13">
    <location>
        <position position="99"/>
    </location>
    <ligand>
        <name>substrate</name>
    </ligand>
</feature>
<evidence type="ECO:0000256" key="9">
    <source>
        <dbReference type="ARBA" id="ARBA00022741"/>
    </source>
</evidence>
<dbReference type="PATRIC" id="fig|1619042.3.peg.228"/>
<keyword evidence="11 13" id="KW-0067">ATP-binding</keyword>
<dbReference type="HAMAP" id="MF_00145">
    <property type="entry name" value="Phosphoglyc_kinase"/>
    <property type="match status" value="1"/>
</dbReference>
<evidence type="ECO:0000256" key="7">
    <source>
        <dbReference type="ARBA" id="ARBA00022490"/>
    </source>
</evidence>
<feature type="binding site" evidence="13">
    <location>
        <position position="132"/>
    </location>
    <ligand>
        <name>substrate</name>
    </ligand>
</feature>
<comment type="caution">
    <text evidence="13">Lacks conserved residue(s) required for the propagation of feature annotation.</text>
</comment>
<dbReference type="PIRSF" id="PIRSF000724">
    <property type="entry name" value="Pgk"/>
    <property type="match status" value="1"/>
</dbReference>
<sequence>MVRADLNIPIKNGKIKDEYKIHKSLPTIKFLIEKGAKIIVVSHLGRPKKADKSLSLLPIAKYVARYLSIKLIFCKDLASLSKTVSKMKDGDVTFLENIRFNKGEEENDPCFAKTLASHADLFVLDGFAVAHRGAASVSGVAKFLPAYAGLLLEEEIEGLSRVLEKPKKPFVLILGGAKMETKVPILKKLLPFADHVLIGGGIGNTYLSAKGFKIGRSLVEKKFGKEILKYAKKKKVVMPVDVIVGKKNGKNAKAMSVQKGFGIRDNGYGIYDIGPETIKLFAKYIKQAETLVWNGAMGYFEQFPYQYGTYTIARLVASRSKGRAFGACGGGETVEILQKLDLMYEIDLVSTGGGAMLAFLSGKKLPGVEAVGKKIVLSPRGEGQKVGVIT</sequence>
<dbReference type="EMBL" id="LCMA01000004">
    <property type="protein sequence ID" value="KKU27143.1"/>
    <property type="molecule type" value="Genomic_DNA"/>
</dbReference>
<organism evidence="16 17">
    <name type="scientific">Candidatus Magasanikbacteria bacterium GW2011_GWA2_46_17</name>
    <dbReference type="NCBI Taxonomy" id="1619042"/>
    <lineage>
        <taxon>Bacteria</taxon>
        <taxon>Candidatus Magasanikiibacteriota</taxon>
    </lineage>
</organism>
<evidence type="ECO:0000256" key="15">
    <source>
        <dbReference type="RuleBase" id="RU000532"/>
    </source>
</evidence>
<feature type="binding site" evidence="13 14">
    <location>
        <position position="182"/>
    </location>
    <ligand>
        <name>ATP</name>
        <dbReference type="ChEBI" id="CHEBI:30616"/>
    </ligand>
</feature>
<proteinExistence type="inferred from homology"/>
<comment type="catalytic activity">
    <reaction evidence="1 13 15">
        <text>(2R)-3-phosphoglycerate + ATP = (2R)-3-phospho-glyceroyl phosphate + ADP</text>
        <dbReference type="Rhea" id="RHEA:14801"/>
        <dbReference type="ChEBI" id="CHEBI:30616"/>
        <dbReference type="ChEBI" id="CHEBI:57604"/>
        <dbReference type="ChEBI" id="CHEBI:58272"/>
        <dbReference type="ChEBI" id="CHEBI:456216"/>
        <dbReference type="EC" id="2.7.2.3"/>
    </reaction>
</comment>
<dbReference type="Gene3D" id="3.40.50.1260">
    <property type="entry name" value="Phosphoglycerate kinase, N-terminal domain"/>
    <property type="match status" value="2"/>
</dbReference>
<comment type="similarity">
    <text evidence="3 13 15">Belongs to the phosphoglycerate kinase family.</text>
</comment>
<comment type="pathway">
    <text evidence="2 13">Carbohydrate degradation; glycolysis; pyruvate from D-glyceraldehyde 3-phosphate: step 2/5.</text>
</comment>
<dbReference type="EC" id="2.7.2.3" evidence="5 13"/>
<dbReference type="GO" id="GO:0005829">
    <property type="term" value="C:cytosol"/>
    <property type="evidence" value="ECO:0007669"/>
    <property type="project" value="TreeGrafter"/>
</dbReference>
<evidence type="ECO:0000256" key="8">
    <source>
        <dbReference type="ARBA" id="ARBA00022679"/>
    </source>
</evidence>
<dbReference type="FunFam" id="3.40.50.1260:FF:000031">
    <property type="entry name" value="Phosphoglycerate kinase 1"/>
    <property type="match status" value="1"/>
</dbReference>
<dbReference type="Proteomes" id="UP000034175">
    <property type="component" value="Unassembled WGS sequence"/>
</dbReference>
<protein>
    <recommendedName>
        <fullName evidence="6 13">Phosphoglycerate kinase</fullName>
        <ecNumber evidence="5 13">2.7.2.3</ecNumber>
    </recommendedName>
</protein>
<dbReference type="PANTHER" id="PTHR11406:SF23">
    <property type="entry name" value="PHOSPHOGLYCERATE KINASE 1, CHLOROPLASTIC-RELATED"/>
    <property type="match status" value="1"/>
</dbReference>
<evidence type="ECO:0000256" key="6">
    <source>
        <dbReference type="ARBA" id="ARBA00016471"/>
    </source>
</evidence>
<keyword evidence="12 13" id="KW-0324">Glycolysis</keyword>
<reference evidence="16 17" key="1">
    <citation type="journal article" date="2015" name="Nature">
        <title>rRNA introns, odd ribosomes, and small enigmatic genomes across a large radiation of phyla.</title>
        <authorList>
            <person name="Brown C.T."/>
            <person name="Hug L.A."/>
            <person name="Thomas B.C."/>
            <person name="Sharon I."/>
            <person name="Castelle C.J."/>
            <person name="Singh A."/>
            <person name="Wilkins M.J."/>
            <person name="Williams K.H."/>
            <person name="Banfield J.F."/>
        </authorList>
    </citation>
    <scope>NUCLEOTIDE SEQUENCE [LARGE SCALE GENOMIC DNA]</scope>
</reference>
<evidence type="ECO:0000256" key="3">
    <source>
        <dbReference type="ARBA" id="ARBA00008982"/>
    </source>
</evidence>
<dbReference type="UniPathway" id="UPA00109">
    <property type="reaction ID" value="UER00185"/>
</dbReference>
<evidence type="ECO:0000256" key="11">
    <source>
        <dbReference type="ARBA" id="ARBA00022840"/>
    </source>
</evidence>
<dbReference type="Pfam" id="PF00162">
    <property type="entry name" value="PGK"/>
    <property type="match status" value="1"/>
</dbReference>
<feature type="binding site" evidence="13">
    <location>
        <begin position="330"/>
        <end position="333"/>
    </location>
    <ligand>
        <name>ATP</name>
        <dbReference type="ChEBI" id="CHEBI:30616"/>
    </ligand>
</feature>
<dbReference type="GO" id="GO:0004618">
    <property type="term" value="F:phosphoglycerate kinase activity"/>
    <property type="evidence" value="ECO:0007669"/>
    <property type="project" value="UniProtKB-UniRule"/>
</dbReference>
<feature type="binding site" evidence="13">
    <location>
        <begin position="5"/>
        <end position="7"/>
    </location>
    <ligand>
        <name>substrate</name>
    </ligand>
</feature>
<evidence type="ECO:0000256" key="4">
    <source>
        <dbReference type="ARBA" id="ARBA00011245"/>
    </source>
</evidence>
<evidence type="ECO:0000256" key="14">
    <source>
        <dbReference type="PIRSR" id="PIRSR000724-2"/>
    </source>
</evidence>
<dbReference type="FunFam" id="3.40.50.1260:FF:000006">
    <property type="entry name" value="Phosphoglycerate kinase"/>
    <property type="match status" value="1"/>
</dbReference>
<comment type="subcellular location">
    <subcellularLocation>
        <location evidence="13">Cytoplasm</location>
    </subcellularLocation>
</comment>
<keyword evidence="9 13" id="KW-0547">Nucleotide-binding</keyword>